<accession>L2GE62</accession>
<evidence type="ECO:0000256" key="2">
    <source>
        <dbReference type="SAM" id="SignalP"/>
    </source>
</evidence>
<evidence type="ECO:0000313" key="4">
    <source>
        <dbReference type="EMBL" id="ELA36700.1"/>
    </source>
</evidence>
<feature type="signal peptide" evidence="2">
    <location>
        <begin position="1"/>
        <end position="17"/>
    </location>
</feature>
<dbReference type="AlphaFoldDB" id="L2GE62"/>
<dbReference type="EMBL" id="KB020504">
    <property type="protein sequence ID" value="ELA36700.1"/>
    <property type="molecule type" value="Genomic_DNA"/>
</dbReference>
<evidence type="ECO:0000259" key="3">
    <source>
        <dbReference type="Pfam" id="PF14295"/>
    </source>
</evidence>
<keyword evidence="2" id="KW-0732">Signal</keyword>
<sequence>MQFTIATIIAFAAAAQAGPLARRDQCNTAPSAAANADVAPFSQPTAATADACQKLCEADASCQAFVFGLPESGNTPLCWLYNVPAAQIPTQPTTAPPTTGPPTNNGDANANNGQNQDQPKKRNVCGAAPTGPATSSPTPLLTREDITTQDACLALCKQTSGCQAVEFGKPSANEPVECRLFNVPASQLPAPTDGQTFVAFDTAC</sequence>
<dbReference type="Gene3D" id="3.50.4.10">
    <property type="entry name" value="Hepatocyte Growth Factor"/>
    <property type="match status" value="1"/>
</dbReference>
<feature type="domain" description="Apple" evidence="3">
    <location>
        <begin position="148"/>
        <end position="180"/>
    </location>
</feature>
<organism evidence="4">
    <name type="scientific">Colletotrichum fructicola (strain Nara gc5)</name>
    <name type="common">Anthracnose fungus</name>
    <name type="synonym">Colletotrichum gloeosporioides (strain Nara gc5)</name>
    <dbReference type="NCBI Taxonomy" id="1213859"/>
    <lineage>
        <taxon>Eukaryota</taxon>
        <taxon>Fungi</taxon>
        <taxon>Dikarya</taxon>
        <taxon>Ascomycota</taxon>
        <taxon>Pezizomycotina</taxon>
        <taxon>Sordariomycetes</taxon>
        <taxon>Hypocreomycetidae</taxon>
        <taxon>Glomerellales</taxon>
        <taxon>Glomerellaceae</taxon>
        <taxon>Colletotrichum</taxon>
        <taxon>Colletotrichum gloeosporioides species complex</taxon>
    </lineage>
</organism>
<protein>
    <recommendedName>
        <fullName evidence="3">Apple domain-containing protein</fullName>
    </recommendedName>
</protein>
<reference evidence="4" key="1">
    <citation type="submission" date="2012-08" db="EMBL/GenBank/DDBJ databases">
        <title>Genome analysis of Colletotrichum orbiculare and Colletotrichum fructicola.</title>
        <authorList>
            <person name="Gan P.H.P."/>
            <person name="Ikeda K."/>
            <person name="Irieda H."/>
            <person name="Narusaka M."/>
            <person name="O'Connell R.J."/>
            <person name="Narusaka Y."/>
            <person name="Takano Y."/>
            <person name="Kubo Y."/>
            <person name="Shirasu K."/>
        </authorList>
    </citation>
    <scope>NUCLEOTIDE SEQUENCE</scope>
    <source>
        <strain evidence="4">Nara gc5</strain>
    </source>
</reference>
<feature type="compositionally biased region" description="Low complexity" evidence="1">
    <location>
        <begin position="126"/>
        <end position="141"/>
    </location>
</feature>
<dbReference type="Pfam" id="PF14295">
    <property type="entry name" value="PAN_4"/>
    <property type="match status" value="2"/>
</dbReference>
<gene>
    <name evidence="4" type="ORF">CGGC5_3765</name>
</gene>
<proteinExistence type="predicted"/>
<feature type="chain" id="PRO_5003959885" description="Apple domain-containing protein" evidence="2">
    <location>
        <begin position="18"/>
        <end position="204"/>
    </location>
</feature>
<dbReference type="InterPro" id="IPR003609">
    <property type="entry name" value="Pan_app"/>
</dbReference>
<feature type="compositionally biased region" description="Low complexity" evidence="1">
    <location>
        <begin position="101"/>
        <end position="117"/>
    </location>
</feature>
<name>L2GE62_COLFN</name>
<evidence type="ECO:0000256" key="1">
    <source>
        <dbReference type="SAM" id="MobiDB-lite"/>
    </source>
</evidence>
<feature type="domain" description="Apple" evidence="3">
    <location>
        <begin position="37"/>
        <end position="80"/>
    </location>
</feature>
<feature type="region of interest" description="Disordered" evidence="1">
    <location>
        <begin position="89"/>
        <end position="141"/>
    </location>
</feature>
<dbReference type="HOGENOM" id="CLU_071360_1_0_1"/>